<evidence type="ECO:0000256" key="7">
    <source>
        <dbReference type="ARBA" id="ARBA00023136"/>
    </source>
</evidence>
<evidence type="ECO:0000256" key="1">
    <source>
        <dbReference type="ARBA" id="ARBA00004429"/>
    </source>
</evidence>
<keyword evidence="7 8" id="KW-0472">Membrane</keyword>
<evidence type="ECO:0000256" key="4">
    <source>
        <dbReference type="ARBA" id="ARBA00022519"/>
    </source>
</evidence>
<feature type="domain" description="Type II secretion system protein GspF" evidence="9">
    <location>
        <begin position="74"/>
        <end position="197"/>
    </location>
</feature>
<feature type="transmembrane region" description="Helical" evidence="8">
    <location>
        <begin position="380"/>
        <end position="405"/>
    </location>
</feature>
<dbReference type="GO" id="GO:0005886">
    <property type="term" value="C:plasma membrane"/>
    <property type="evidence" value="ECO:0007669"/>
    <property type="project" value="UniProtKB-SubCell"/>
</dbReference>
<name>A0A146G998_TERSA</name>
<dbReference type="AlphaFoldDB" id="A0A146G998"/>
<evidence type="ECO:0000256" key="2">
    <source>
        <dbReference type="ARBA" id="ARBA00005745"/>
    </source>
</evidence>
<reference evidence="11" key="1">
    <citation type="journal article" date="2017" name="Genome Announc.">
        <title>Draft Genome Sequence of Terrimicrobium sacchariphilum NM-5T, a Facultative Anaerobic Soil Bacterium of the Class Spartobacteria.</title>
        <authorList>
            <person name="Qiu Y.L."/>
            <person name="Tourlousse D.M."/>
            <person name="Matsuura N."/>
            <person name="Ohashi A."/>
            <person name="Sekiguchi Y."/>
        </authorList>
    </citation>
    <scope>NUCLEOTIDE SEQUENCE [LARGE SCALE GENOMIC DNA]</scope>
    <source>
        <strain evidence="11">NM-5</strain>
    </source>
</reference>
<dbReference type="FunFam" id="1.20.81.30:FF:000001">
    <property type="entry name" value="Type II secretion system protein F"/>
    <property type="match status" value="1"/>
</dbReference>
<dbReference type="Pfam" id="PF00482">
    <property type="entry name" value="T2SSF"/>
    <property type="match status" value="2"/>
</dbReference>
<feature type="transmembrane region" description="Helical" evidence="8">
    <location>
        <begin position="174"/>
        <end position="203"/>
    </location>
</feature>
<keyword evidence="6 8" id="KW-1133">Transmembrane helix</keyword>
<feature type="domain" description="Type II secretion system protein GspF" evidence="9">
    <location>
        <begin position="277"/>
        <end position="398"/>
    </location>
</feature>
<dbReference type="PANTHER" id="PTHR30012:SF0">
    <property type="entry name" value="TYPE II SECRETION SYSTEM PROTEIN F-RELATED"/>
    <property type="match status" value="1"/>
</dbReference>
<dbReference type="STRING" id="690879.TSACC_22670"/>
<comment type="similarity">
    <text evidence="2">Belongs to the GSP F family.</text>
</comment>
<gene>
    <name evidence="10" type="ORF">TSACC_22670</name>
</gene>
<sequence>METFSYKAAGPGGVESGTLQARSKAEAYQRLISRQLRPIAIERAGEGGDTTAVKRSPGAVEFTGRLSANELLLFTEELSELLDSGLQLDPALRVMESSKDSPNIAKASAFLRQEVRDGVSFSNALRRCGTGFSELFCSTVAAGEAAGALPKILKRQSEYLAVILDLRKRIVAALIYPSIVFAAGILLMVIFMTFLLPQLTVLLGKTGKKLPLMTQMMINTSDFITHYGIFVLAALVALIIGFWGWKRSAEGRATWDQFKLRIPLIGGILTGKFLAEFCQTLATLLNNGVTLLNALTLFQHATGNVYLQKLLSAIVERVGEGASLAATLRSQPFFPGMLCDIVTVGEQSGDLAASLQRGAKRYDREFAHQIERLTAFIQPLTIFVVAIFVGVVAYSMITGILSSVASLRPQ</sequence>
<dbReference type="InParanoid" id="A0A146G998"/>
<evidence type="ECO:0000256" key="6">
    <source>
        <dbReference type="ARBA" id="ARBA00022989"/>
    </source>
</evidence>
<keyword evidence="11" id="KW-1185">Reference proteome</keyword>
<organism evidence="10 11">
    <name type="scientific">Terrimicrobium sacchariphilum</name>
    <dbReference type="NCBI Taxonomy" id="690879"/>
    <lineage>
        <taxon>Bacteria</taxon>
        <taxon>Pseudomonadati</taxon>
        <taxon>Verrucomicrobiota</taxon>
        <taxon>Terrimicrobiia</taxon>
        <taxon>Terrimicrobiales</taxon>
        <taxon>Terrimicrobiaceae</taxon>
        <taxon>Terrimicrobium</taxon>
    </lineage>
</organism>
<evidence type="ECO:0000256" key="3">
    <source>
        <dbReference type="ARBA" id="ARBA00022475"/>
    </source>
</evidence>
<dbReference type="PANTHER" id="PTHR30012">
    <property type="entry name" value="GENERAL SECRETION PATHWAY PROTEIN"/>
    <property type="match status" value="1"/>
</dbReference>
<evidence type="ECO:0000256" key="8">
    <source>
        <dbReference type="SAM" id="Phobius"/>
    </source>
</evidence>
<dbReference type="InterPro" id="IPR018076">
    <property type="entry name" value="T2SS_GspF_dom"/>
</dbReference>
<dbReference type="Gene3D" id="1.20.81.30">
    <property type="entry name" value="Type II secretion system (T2SS), domain F"/>
    <property type="match status" value="2"/>
</dbReference>
<dbReference type="PRINTS" id="PR00812">
    <property type="entry name" value="BCTERIALGSPF"/>
</dbReference>
<dbReference type="RefSeq" id="WP_075079893.1">
    <property type="nucleotide sequence ID" value="NZ_BDCO01000002.1"/>
</dbReference>
<feature type="transmembrane region" description="Helical" evidence="8">
    <location>
        <begin position="223"/>
        <end position="245"/>
    </location>
</feature>
<comment type="subcellular location">
    <subcellularLocation>
        <location evidence="1">Cell inner membrane</location>
        <topology evidence="1">Multi-pass membrane protein</topology>
    </subcellularLocation>
</comment>
<dbReference type="Proteomes" id="UP000076023">
    <property type="component" value="Unassembled WGS sequence"/>
</dbReference>
<protein>
    <submittedName>
        <fullName evidence="10">General secretion pathway protein F</fullName>
    </submittedName>
</protein>
<keyword evidence="3" id="KW-1003">Cell membrane</keyword>
<dbReference type="InterPro" id="IPR042094">
    <property type="entry name" value="T2SS_GspF_sf"/>
</dbReference>
<comment type="caution">
    <text evidence="10">The sequence shown here is derived from an EMBL/GenBank/DDBJ whole genome shotgun (WGS) entry which is preliminary data.</text>
</comment>
<keyword evidence="4" id="KW-0997">Cell inner membrane</keyword>
<evidence type="ECO:0000259" key="9">
    <source>
        <dbReference type="Pfam" id="PF00482"/>
    </source>
</evidence>
<evidence type="ECO:0000313" key="11">
    <source>
        <dbReference type="Proteomes" id="UP000076023"/>
    </source>
</evidence>
<dbReference type="OrthoDB" id="9805682at2"/>
<accession>A0A146G998</accession>
<keyword evidence="5 8" id="KW-0812">Transmembrane</keyword>
<proteinExistence type="inferred from homology"/>
<dbReference type="InterPro" id="IPR003004">
    <property type="entry name" value="GspF/PilC"/>
</dbReference>
<evidence type="ECO:0000256" key="5">
    <source>
        <dbReference type="ARBA" id="ARBA00022692"/>
    </source>
</evidence>
<evidence type="ECO:0000313" key="10">
    <source>
        <dbReference type="EMBL" id="GAT34245.1"/>
    </source>
</evidence>
<dbReference type="EMBL" id="BDCO01000002">
    <property type="protein sequence ID" value="GAT34245.1"/>
    <property type="molecule type" value="Genomic_DNA"/>
</dbReference>